<evidence type="ECO:0000313" key="2">
    <source>
        <dbReference type="EMBL" id="CEM37898.1"/>
    </source>
</evidence>
<reference evidence="2" key="1">
    <citation type="submission" date="2014-11" db="EMBL/GenBank/DDBJ databases">
        <authorList>
            <person name="Otto D Thomas"/>
            <person name="Naeem Raeece"/>
        </authorList>
    </citation>
    <scope>NUCLEOTIDE SEQUENCE</scope>
</reference>
<dbReference type="EMBL" id="CDMZ01001814">
    <property type="protein sequence ID" value="CEM37898.1"/>
    <property type="molecule type" value="Genomic_DNA"/>
</dbReference>
<dbReference type="VEuPathDB" id="CryptoDB:Cvel_24453"/>
<evidence type="ECO:0000256" key="1">
    <source>
        <dbReference type="SAM" id="MobiDB-lite"/>
    </source>
</evidence>
<feature type="region of interest" description="Disordered" evidence="1">
    <location>
        <begin position="82"/>
        <end position="106"/>
    </location>
</feature>
<feature type="compositionally biased region" description="Basic and acidic residues" evidence="1">
    <location>
        <begin position="28"/>
        <end position="47"/>
    </location>
</feature>
<dbReference type="AlphaFoldDB" id="A0A0G4H2N1"/>
<protein>
    <submittedName>
        <fullName evidence="2">Uncharacterized protein</fullName>
    </submittedName>
</protein>
<name>A0A0G4H2N1_9ALVE</name>
<organism evidence="2">
    <name type="scientific">Chromera velia CCMP2878</name>
    <dbReference type="NCBI Taxonomy" id="1169474"/>
    <lineage>
        <taxon>Eukaryota</taxon>
        <taxon>Sar</taxon>
        <taxon>Alveolata</taxon>
        <taxon>Colpodellida</taxon>
        <taxon>Chromeraceae</taxon>
        <taxon>Chromera</taxon>
    </lineage>
</organism>
<proteinExistence type="predicted"/>
<sequence length="106" mass="12551">MRCGWCRPQAVKEWTEFLSSADVEEYEERDREREERNERMREQRAEDYTEWGYNTSHPEDKTKVNEAELTRSFMTFFFNGVKTSNNRAVETQNSTEHGGEGEAGDE</sequence>
<feature type="region of interest" description="Disordered" evidence="1">
    <location>
        <begin position="22"/>
        <end position="47"/>
    </location>
</feature>
<feature type="compositionally biased region" description="Polar residues" evidence="1">
    <location>
        <begin position="82"/>
        <end position="96"/>
    </location>
</feature>
<gene>
    <name evidence="2" type="ORF">Cvel_24453</name>
</gene>
<accession>A0A0G4H2N1</accession>